<comment type="caution">
    <text evidence="2">The sequence shown here is derived from an EMBL/GenBank/DDBJ whole genome shotgun (WGS) entry which is preliminary data.</text>
</comment>
<dbReference type="AlphaFoldDB" id="A0A7I8VYY1"/>
<organism evidence="2 3">
    <name type="scientific">Dimorphilus gyrociliatus</name>
    <dbReference type="NCBI Taxonomy" id="2664684"/>
    <lineage>
        <taxon>Eukaryota</taxon>
        <taxon>Metazoa</taxon>
        <taxon>Spiralia</taxon>
        <taxon>Lophotrochozoa</taxon>
        <taxon>Annelida</taxon>
        <taxon>Polychaeta</taxon>
        <taxon>Polychaeta incertae sedis</taxon>
        <taxon>Dinophilidae</taxon>
        <taxon>Dimorphilus</taxon>
    </lineage>
</organism>
<reference evidence="2 3" key="1">
    <citation type="submission" date="2020-08" db="EMBL/GenBank/DDBJ databases">
        <authorList>
            <person name="Hejnol A."/>
        </authorList>
    </citation>
    <scope>NUCLEOTIDE SEQUENCE [LARGE SCALE GENOMIC DNA]</scope>
</reference>
<name>A0A7I8VYY1_9ANNE</name>
<evidence type="ECO:0000313" key="3">
    <source>
        <dbReference type="Proteomes" id="UP000549394"/>
    </source>
</evidence>
<dbReference type="Proteomes" id="UP000549394">
    <property type="component" value="Unassembled WGS sequence"/>
</dbReference>
<gene>
    <name evidence="2" type="ORF">DGYR_LOCUS9001</name>
</gene>
<evidence type="ECO:0000256" key="1">
    <source>
        <dbReference type="SAM" id="MobiDB-lite"/>
    </source>
</evidence>
<sequence length="212" mass="24553">MPHHRHHHHRHHHHHNKPVKSEHTNKDLCQQLIACNLPIVNYELSLAFGMEDKGGRVCKANIKTQSMCYKKRLMMLKEDKKALCNCNPFIIHNAIAFNTEEKIQELCYKNVECSPHGKLLEKLLTPKELYSNILSTKKNCKNYIKILRSTVEKAFKNSSTVDCGKYTKGLIERKNFDTAINIFESSCNGCPFTDISERCFKRFRTGRLDSCS</sequence>
<protein>
    <submittedName>
        <fullName evidence="2">DgyrCDS9540</fullName>
    </submittedName>
</protein>
<proteinExistence type="predicted"/>
<feature type="region of interest" description="Disordered" evidence="1">
    <location>
        <begin position="1"/>
        <end position="22"/>
    </location>
</feature>
<accession>A0A7I8VYY1</accession>
<evidence type="ECO:0000313" key="2">
    <source>
        <dbReference type="EMBL" id="CAD5120996.1"/>
    </source>
</evidence>
<feature type="compositionally biased region" description="Basic residues" evidence="1">
    <location>
        <begin position="1"/>
        <end position="18"/>
    </location>
</feature>
<keyword evidence="3" id="KW-1185">Reference proteome</keyword>
<dbReference type="EMBL" id="CAJFCJ010000013">
    <property type="protein sequence ID" value="CAD5120996.1"/>
    <property type="molecule type" value="Genomic_DNA"/>
</dbReference>